<protein>
    <submittedName>
        <fullName evidence="2">Uncharacterized protein DUF4890</fullName>
    </submittedName>
</protein>
<dbReference type="RefSeq" id="WP_110831920.1">
    <property type="nucleotide sequence ID" value="NZ_QKLU01000004.1"/>
</dbReference>
<dbReference type="AlphaFoldDB" id="A0A318UBY1"/>
<dbReference type="OrthoDB" id="798005at2"/>
<organism evidence="2 3">
    <name type="scientific">Pedobacter nutrimenti</name>
    <dbReference type="NCBI Taxonomy" id="1241337"/>
    <lineage>
        <taxon>Bacteria</taxon>
        <taxon>Pseudomonadati</taxon>
        <taxon>Bacteroidota</taxon>
        <taxon>Sphingobacteriia</taxon>
        <taxon>Sphingobacteriales</taxon>
        <taxon>Sphingobacteriaceae</taxon>
        <taxon>Pedobacter</taxon>
    </lineage>
</organism>
<feature type="signal peptide" evidence="1">
    <location>
        <begin position="1"/>
        <end position="20"/>
    </location>
</feature>
<comment type="caution">
    <text evidence="2">The sequence shown here is derived from an EMBL/GenBank/DDBJ whole genome shotgun (WGS) entry which is preliminary data.</text>
</comment>
<keyword evidence="3" id="KW-1185">Reference proteome</keyword>
<dbReference type="Proteomes" id="UP000248198">
    <property type="component" value="Unassembled WGS sequence"/>
</dbReference>
<evidence type="ECO:0000313" key="2">
    <source>
        <dbReference type="EMBL" id="PYF73886.1"/>
    </source>
</evidence>
<dbReference type="Gene3D" id="1.20.120.1490">
    <property type="match status" value="1"/>
</dbReference>
<keyword evidence="1" id="KW-0732">Signal</keyword>
<accession>A0A318UBY1</accession>
<evidence type="ECO:0000313" key="3">
    <source>
        <dbReference type="Proteomes" id="UP000248198"/>
    </source>
</evidence>
<name>A0A318UBY1_9SPHI</name>
<sequence>MKKLLMICGLLFSVITFANAQDGGRKMADPAERAKRNTDRLAEKLNLNEDQKTKVLAIFTDQATQMGKIREESKGDRDAMKTKVEALTADTDGKISAVLTDDQKKQYEAVKAARKEAMEKRGSGGGGNQ</sequence>
<evidence type="ECO:0000256" key="1">
    <source>
        <dbReference type="SAM" id="SignalP"/>
    </source>
</evidence>
<gene>
    <name evidence="2" type="ORF">B0O44_10456</name>
</gene>
<feature type="chain" id="PRO_5016423622" evidence="1">
    <location>
        <begin position="21"/>
        <end position="129"/>
    </location>
</feature>
<dbReference type="EMBL" id="QKLU01000004">
    <property type="protein sequence ID" value="PYF73886.1"/>
    <property type="molecule type" value="Genomic_DNA"/>
</dbReference>
<proteinExistence type="predicted"/>
<reference evidence="2 3" key="1">
    <citation type="submission" date="2018-06" db="EMBL/GenBank/DDBJ databases">
        <title>Genomic Encyclopedia of Archaeal and Bacterial Type Strains, Phase II (KMG-II): from individual species to whole genera.</title>
        <authorList>
            <person name="Goeker M."/>
        </authorList>
    </citation>
    <scope>NUCLEOTIDE SEQUENCE [LARGE SCALE GENOMIC DNA]</scope>
    <source>
        <strain evidence="2 3">DSM 27372</strain>
    </source>
</reference>